<proteinExistence type="predicted"/>
<name>A0A9X6NII2_HYPEX</name>
<dbReference type="OrthoDB" id="93990at2759"/>
<evidence type="ECO:0000313" key="2">
    <source>
        <dbReference type="Proteomes" id="UP000192578"/>
    </source>
</evidence>
<gene>
    <name evidence="1" type="ORF">BV898_18995</name>
</gene>
<comment type="caution">
    <text evidence="1">The sequence shown here is derived from an EMBL/GenBank/DDBJ whole genome shotgun (WGS) entry which is preliminary data.</text>
</comment>
<dbReference type="EMBL" id="MTYJ01000428">
    <property type="protein sequence ID" value="OWA54595.1"/>
    <property type="molecule type" value="Genomic_DNA"/>
</dbReference>
<dbReference type="AlphaFoldDB" id="A0A9X6NII2"/>
<protein>
    <submittedName>
        <fullName evidence="1">Uncharacterized protein</fullName>
    </submittedName>
</protein>
<organism evidence="1 2">
    <name type="scientific">Hypsibius exemplaris</name>
    <name type="common">Freshwater tardigrade</name>
    <dbReference type="NCBI Taxonomy" id="2072580"/>
    <lineage>
        <taxon>Eukaryota</taxon>
        <taxon>Metazoa</taxon>
        <taxon>Ecdysozoa</taxon>
        <taxon>Tardigrada</taxon>
        <taxon>Eutardigrada</taxon>
        <taxon>Parachela</taxon>
        <taxon>Hypsibioidea</taxon>
        <taxon>Hypsibiidae</taxon>
        <taxon>Hypsibius</taxon>
    </lineage>
</organism>
<sequence length="140" mass="16500">MFRKIQEYGSAERYHTDEYFRGECKVLMALAFVHPQDVKKVWTMMQGMHNRSFCIDSELSQYFLKTYNGMGTRTGTCKLLVAIEFWKCHDRILTGDPRTTKVWRLGTGLFSRWSAATILFTTFSRYFSASRVFRIFAYPN</sequence>
<evidence type="ECO:0000313" key="1">
    <source>
        <dbReference type="EMBL" id="OWA54595.1"/>
    </source>
</evidence>
<accession>A0A9X6NII2</accession>
<dbReference type="Proteomes" id="UP000192578">
    <property type="component" value="Unassembled WGS sequence"/>
</dbReference>
<keyword evidence="2" id="KW-1185">Reference proteome</keyword>
<reference evidence="2" key="1">
    <citation type="submission" date="2017-01" db="EMBL/GenBank/DDBJ databases">
        <title>Comparative genomics of anhydrobiosis in the tardigrade Hypsibius dujardini.</title>
        <authorList>
            <person name="Yoshida Y."/>
            <person name="Koutsovoulos G."/>
            <person name="Laetsch D."/>
            <person name="Stevens L."/>
            <person name="Kumar S."/>
            <person name="Horikawa D."/>
            <person name="Ishino K."/>
            <person name="Komine S."/>
            <person name="Tomita M."/>
            <person name="Blaxter M."/>
            <person name="Arakawa K."/>
        </authorList>
    </citation>
    <scope>NUCLEOTIDE SEQUENCE [LARGE SCALE GENOMIC DNA]</scope>
    <source>
        <strain evidence="2">Z151</strain>
    </source>
</reference>